<dbReference type="AlphaFoldDB" id="A0A4Q7NA48"/>
<feature type="region of interest" description="Disordered" evidence="1">
    <location>
        <begin position="1"/>
        <end position="48"/>
    </location>
</feature>
<feature type="compositionally biased region" description="Basic and acidic residues" evidence="1">
    <location>
        <begin position="11"/>
        <end position="26"/>
    </location>
</feature>
<dbReference type="RefSeq" id="WP_130494641.1">
    <property type="nucleotide sequence ID" value="NZ_SGXD01000007.1"/>
</dbReference>
<dbReference type="EMBL" id="SGXD01000007">
    <property type="protein sequence ID" value="RZS79055.1"/>
    <property type="molecule type" value="Genomic_DNA"/>
</dbReference>
<dbReference type="GO" id="GO:0004534">
    <property type="term" value="F:5'-3' RNA exonuclease activity"/>
    <property type="evidence" value="ECO:0007669"/>
    <property type="project" value="TreeGrafter"/>
</dbReference>
<protein>
    <recommendedName>
        <fullName evidence="2">Polymerase/histidinol phosphatase N-terminal domain-containing protein</fullName>
    </recommendedName>
</protein>
<proteinExistence type="predicted"/>
<evidence type="ECO:0000256" key="1">
    <source>
        <dbReference type="SAM" id="MobiDB-lite"/>
    </source>
</evidence>
<dbReference type="Gene3D" id="3.20.20.140">
    <property type="entry name" value="Metal-dependent hydrolases"/>
    <property type="match status" value="1"/>
</dbReference>
<dbReference type="SUPFAM" id="SSF89550">
    <property type="entry name" value="PHP domain-like"/>
    <property type="match status" value="1"/>
</dbReference>
<dbReference type="InterPro" id="IPR004013">
    <property type="entry name" value="PHP_dom"/>
</dbReference>
<dbReference type="InterPro" id="IPR006311">
    <property type="entry name" value="TAT_signal"/>
</dbReference>
<dbReference type="SMART" id="SM00481">
    <property type="entry name" value="POLIIIAc"/>
    <property type="match status" value="1"/>
</dbReference>
<dbReference type="PROSITE" id="PS51318">
    <property type="entry name" value="TAT"/>
    <property type="match status" value="1"/>
</dbReference>
<evidence type="ECO:0000313" key="3">
    <source>
        <dbReference type="EMBL" id="RZS79055.1"/>
    </source>
</evidence>
<evidence type="ECO:0000259" key="2">
    <source>
        <dbReference type="SMART" id="SM00481"/>
    </source>
</evidence>
<dbReference type="Proteomes" id="UP000293638">
    <property type="component" value="Unassembled WGS sequence"/>
</dbReference>
<dbReference type="PANTHER" id="PTHR42924:SF11">
    <property type="entry name" value="POLYMERASE_HISTIDINOL PHOSPHATASE N-TERMINAL DOMAIN-CONTAINING PROTEIN"/>
    <property type="match status" value="1"/>
</dbReference>
<dbReference type="InterPro" id="IPR003141">
    <property type="entry name" value="Pol/His_phosphatase_N"/>
</dbReference>
<dbReference type="InterPro" id="IPR016195">
    <property type="entry name" value="Pol/histidinol_Pase-like"/>
</dbReference>
<feature type="domain" description="Polymerase/histidinol phosphatase N-terminal" evidence="2">
    <location>
        <begin position="102"/>
        <end position="177"/>
    </location>
</feature>
<reference evidence="3 4" key="1">
    <citation type="submission" date="2019-02" db="EMBL/GenBank/DDBJ databases">
        <title>Genomic Encyclopedia of Type Strains, Phase IV (KMG-IV): sequencing the most valuable type-strain genomes for metagenomic binning, comparative biology and taxonomic classification.</title>
        <authorList>
            <person name="Goeker M."/>
        </authorList>
    </citation>
    <scope>NUCLEOTIDE SEQUENCE [LARGE SCALE GENOMIC DNA]</scope>
    <source>
        <strain evidence="3 4">DSM 45622</strain>
    </source>
</reference>
<name>A0A4Q7NA48_9ACTN</name>
<dbReference type="InterPro" id="IPR052018">
    <property type="entry name" value="PHP_domain"/>
</dbReference>
<feature type="compositionally biased region" description="Basic residues" evidence="1">
    <location>
        <begin position="1"/>
        <end position="10"/>
    </location>
</feature>
<comment type="caution">
    <text evidence="3">The sequence shown here is derived from an EMBL/GenBank/DDBJ whole genome shotgun (WGS) entry which is preliminary data.</text>
</comment>
<organism evidence="3 4">
    <name type="scientific">Motilibacter rhizosphaerae</name>
    <dbReference type="NCBI Taxonomy" id="598652"/>
    <lineage>
        <taxon>Bacteria</taxon>
        <taxon>Bacillati</taxon>
        <taxon>Actinomycetota</taxon>
        <taxon>Actinomycetes</taxon>
        <taxon>Motilibacterales</taxon>
        <taxon>Motilibacteraceae</taxon>
        <taxon>Motilibacter</taxon>
    </lineage>
</organism>
<dbReference type="Pfam" id="PF02811">
    <property type="entry name" value="PHP"/>
    <property type="match status" value="1"/>
</dbReference>
<gene>
    <name evidence="3" type="ORF">EV189_3925</name>
</gene>
<dbReference type="OrthoDB" id="9997at2"/>
<keyword evidence="4" id="KW-1185">Reference proteome</keyword>
<dbReference type="GO" id="GO:0035312">
    <property type="term" value="F:5'-3' DNA exonuclease activity"/>
    <property type="evidence" value="ECO:0007669"/>
    <property type="project" value="TreeGrafter"/>
</dbReference>
<evidence type="ECO:0000313" key="4">
    <source>
        <dbReference type="Proteomes" id="UP000293638"/>
    </source>
</evidence>
<dbReference type="PANTHER" id="PTHR42924">
    <property type="entry name" value="EXONUCLEASE"/>
    <property type="match status" value="1"/>
</dbReference>
<sequence>MSHGHHHHDHHSNGDHAHGEHDHTHEPSTGLQSEWADESIPDSELSPRSLSRRNLLRSAGVLGAGAASLGVFGGGAGVAAAAETSSSSSKKDATEGIVYLSGDHHIHTQFSSDALYMPEQQARRGAEYGLDWLVITDHGSVAHAKIGVDKVNPHIRNARVETPRTLVFQGLEWNIPAAEHGTVIVTPGDNEVAVLKEFENSFDGAVTGTTDGTLGGPNTAANESLAIKGIQWLTAQKQAGRVADAIMFANHPARKGIDSPHEIRAWRDAAPGTFTGFEGAPGHQAAQLSGGARGEYGFAKSAQSFPDYPVEAYRTHGGFDWMSATVGGLWDSLLAEGKPWWITANSDSHQVFNDRLVRPAGQDTDAYFQANGQYGDPVDSGAPVSGRSDFFPGYYSRTHVGVSTFGYVPVVEGLRSGNVWVDHGQLIDGLAVQMRRRGGSGETAPLGGVLIAKKGDSVEVEITIDLASRPNNNGDWPTLRRVDVIRGDVTGPATNKDGFYNPTAAVVKQFEVSQQTGQVSFSLRFKNVDRNFYVRLRGTDARRSAVGLLGAKVDPQGPAMDVPGVGSPWDDLWFYTNPIFVAVA</sequence>
<accession>A0A4Q7NA48</accession>